<accession>A0ABT9R7F5</accession>
<dbReference type="PANTHER" id="PTHR43190:SF3">
    <property type="entry name" value="N-ACETYL-D-GLUCOSAMINE KINASE"/>
    <property type="match status" value="1"/>
</dbReference>
<evidence type="ECO:0000313" key="2">
    <source>
        <dbReference type="EMBL" id="MDP9864340.1"/>
    </source>
</evidence>
<dbReference type="InterPro" id="IPR043129">
    <property type="entry name" value="ATPase_NBD"/>
</dbReference>
<name>A0ABT9R7F5_9ACTN</name>
<dbReference type="InterPro" id="IPR052519">
    <property type="entry name" value="Euk-type_GlcNAc_Kinase"/>
</dbReference>
<evidence type="ECO:0000259" key="1">
    <source>
        <dbReference type="Pfam" id="PF01869"/>
    </source>
</evidence>
<keyword evidence="3" id="KW-1185">Reference proteome</keyword>
<gene>
    <name evidence="2" type="ORF">J2S55_003606</name>
</gene>
<dbReference type="Pfam" id="PF01869">
    <property type="entry name" value="BcrAD_BadFG"/>
    <property type="match status" value="1"/>
</dbReference>
<dbReference type="PANTHER" id="PTHR43190">
    <property type="entry name" value="N-ACETYL-D-GLUCOSAMINE KINASE"/>
    <property type="match status" value="1"/>
</dbReference>
<protein>
    <submittedName>
        <fullName evidence="2">N-acetylglucosamine kinase-like BadF-type ATPase</fullName>
    </submittedName>
</protein>
<feature type="domain" description="ATPase BadF/BadG/BcrA/BcrD type" evidence="1">
    <location>
        <begin position="7"/>
        <end position="298"/>
    </location>
</feature>
<dbReference type="Gene3D" id="3.30.420.40">
    <property type="match status" value="2"/>
</dbReference>
<organism evidence="2 3">
    <name type="scientific">Streptosporangium brasiliense</name>
    <dbReference type="NCBI Taxonomy" id="47480"/>
    <lineage>
        <taxon>Bacteria</taxon>
        <taxon>Bacillati</taxon>
        <taxon>Actinomycetota</taxon>
        <taxon>Actinomycetes</taxon>
        <taxon>Streptosporangiales</taxon>
        <taxon>Streptosporangiaceae</taxon>
        <taxon>Streptosporangium</taxon>
    </lineage>
</organism>
<dbReference type="Proteomes" id="UP001230426">
    <property type="component" value="Unassembled WGS sequence"/>
</dbReference>
<dbReference type="InterPro" id="IPR002731">
    <property type="entry name" value="ATPase_BadF"/>
</dbReference>
<proteinExistence type="predicted"/>
<sequence>MVSVLAVDGGNSKTDVVLLNELGEILARGRGGPFVPQSGGVGPAADVIESVVRQAVGLTGQADHLVAFLAGADLPEEEQAIGAEISGRALARDVVVRNDTFALLRSGASGPWGVAVVCGAGINAVGVSPTGRIARFLSLGAISGDWGGGLGLSAETLWYAIRAEDGRGAPTELAELVRSHFGADTVERVVVDVHLGALERERLLELTPGLFKVAAGGDEIALGLVSRMADEITTMAQVCLARLDLLGTPTEVVLGGGVLRARDPLLTALLDERFAARAPLAERVVAELPPIAGAALSALDHIGAGEDAKARLLGQF</sequence>
<dbReference type="SUPFAM" id="SSF53067">
    <property type="entry name" value="Actin-like ATPase domain"/>
    <property type="match status" value="2"/>
</dbReference>
<reference evidence="2 3" key="1">
    <citation type="submission" date="2023-07" db="EMBL/GenBank/DDBJ databases">
        <title>Sequencing the genomes of 1000 actinobacteria strains.</title>
        <authorList>
            <person name="Klenk H.-P."/>
        </authorList>
    </citation>
    <scope>NUCLEOTIDE SEQUENCE [LARGE SCALE GENOMIC DNA]</scope>
    <source>
        <strain evidence="2 3">DSM 44109</strain>
    </source>
</reference>
<dbReference type="EMBL" id="JAUSRB010000002">
    <property type="protein sequence ID" value="MDP9864340.1"/>
    <property type="molecule type" value="Genomic_DNA"/>
</dbReference>
<comment type="caution">
    <text evidence="2">The sequence shown here is derived from an EMBL/GenBank/DDBJ whole genome shotgun (WGS) entry which is preliminary data.</text>
</comment>
<evidence type="ECO:0000313" key="3">
    <source>
        <dbReference type="Proteomes" id="UP001230426"/>
    </source>
</evidence>
<dbReference type="RefSeq" id="WP_306862031.1">
    <property type="nucleotide sequence ID" value="NZ_JAUSRB010000002.1"/>
</dbReference>